<organism evidence="6 7">
    <name type="scientific">Eiseniibacteriota bacterium</name>
    <dbReference type="NCBI Taxonomy" id="2212470"/>
    <lineage>
        <taxon>Bacteria</taxon>
        <taxon>Candidatus Eiseniibacteriota</taxon>
    </lineage>
</organism>
<dbReference type="GO" id="GO:0004332">
    <property type="term" value="F:fructose-bisphosphate aldolase activity"/>
    <property type="evidence" value="ECO:0007669"/>
    <property type="project" value="UniProtKB-EC"/>
</dbReference>
<dbReference type="SUPFAM" id="SSF51569">
    <property type="entry name" value="Aldolase"/>
    <property type="match status" value="1"/>
</dbReference>
<name>A0A538SMB1_UNCEI</name>
<feature type="region of interest" description="Disordered" evidence="5">
    <location>
        <begin position="1"/>
        <end position="20"/>
    </location>
</feature>
<keyword evidence="3" id="KW-0704">Schiff base</keyword>
<evidence type="ECO:0000256" key="3">
    <source>
        <dbReference type="ARBA" id="ARBA00023270"/>
    </source>
</evidence>
<comment type="caution">
    <text evidence="6">The sequence shown here is derived from an EMBL/GenBank/DDBJ whole genome shotgun (WGS) entry which is preliminary data.</text>
</comment>
<dbReference type="EC" id="4.1.2.13" evidence="1"/>
<keyword evidence="2 6" id="KW-0456">Lyase</keyword>
<sequence length="329" mass="35072">MNPETVLAPKAPAAQAAGGHRSSERVREILSWYGSDSPGTKANIARLLNHGALAGTGKLVILPVDQGFEHGPARSFSSNPAGYDPRFHFELAIEAGCNAYAAPLGFIEAGAAEFAGEIPLILKVNNHDVLHDEKDPISAVTGSVGDALRLGCCAIGFTIYPGSTHAQKMYEQIRAMAEEAKRFGLAVVIWSYPRGSGISKAGETGIDVVAYAAHIAAQLGGHVLKVKIPTEHIEQEEARKAYEKNAIPVATLADRVRHVVQSSFDGRRIVIFSGGAKKDNDEEILNEARGIRDGGGFGSIIGRNSFQRKKPEALKLLRGVIAIYSGTAR</sequence>
<dbReference type="InterPro" id="IPR002915">
    <property type="entry name" value="DeoC/FbaB/LacD_aldolase"/>
</dbReference>
<dbReference type="InterPro" id="IPR041720">
    <property type="entry name" value="FbaB-like"/>
</dbReference>
<dbReference type="PANTHER" id="PTHR47916">
    <property type="entry name" value="FRUCTOSE-BISPHOSPHATE ALDOLASE CLASS 1"/>
    <property type="match status" value="1"/>
</dbReference>
<dbReference type="SMART" id="SM01133">
    <property type="entry name" value="DeoC"/>
    <property type="match status" value="1"/>
</dbReference>
<dbReference type="Gene3D" id="3.20.20.70">
    <property type="entry name" value="Aldolase class I"/>
    <property type="match status" value="1"/>
</dbReference>
<proteinExistence type="inferred from homology"/>
<dbReference type="NCBIfam" id="NF006704">
    <property type="entry name" value="PRK09250.1-1"/>
    <property type="match status" value="1"/>
</dbReference>
<evidence type="ECO:0000313" key="6">
    <source>
        <dbReference type="EMBL" id="TMQ52518.1"/>
    </source>
</evidence>
<dbReference type="EMBL" id="VBOU01000097">
    <property type="protein sequence ID" value="TMQ52518.1"/>
    <property type="molecule type" value="Genomic_DNA"/>
</dbReference>
<evidence type="ECO:0000256" key="1">
    <source>
        <dbReference type="ARBA" id="ARBA00013068"/>
    </source>
</evidence>
<reference evidence="6 7" key="1">
    <citation type="journal article" date="2019" name="Nat. Microbiol.">
        <title>Mediterranean grassland soil C-N compound turnover is dependent on rainfall and depth, and is mediated by genomically divergent microorganisms.</title>
        <authorList>
            <person name="Diamond S."/>
            <person name="Andeer P.F."/>
            <person name="Li Z."/>
            <person name="Crits-Christoph A."/>
            <person name="Burstein D."/>
            <person name="Anantharaman K."/>
            <person name="Lane K.R."/>
            <person name="Thomas B.C."/>
            <person name="Pan C."/>
            <person name="Northen T.R."/>
            <person name="Banfield J.F."/>
        </authorList>
    </citation>
    <scope>NUCLEOTIDE SEQUENCE [LARGE SCALE GENOMIC DNA]</scope>
    <source>
        <strain evidence="6">WS_4</strain>
    </source>
</reference>
<evidence type="ECO:0000256" key="2">
    <source>
        <dbReference type="ARBA" id="ARBA00023239"/>
    </source>
</evidence>
<dbReference type="PANTHER" id="PTHR47916:SF4">
    <property type="entry name" value="FRUCTOSE-BISPHOSPHATE ALDOLASE CLASS 1"/>
    <property type="match status" value="1"/>
</dbReference>
<dbReference type="CDD" id="cd00958">
    <property type="entry name" value="DhnA"/>
    <property type="match status" value="1"/>
</dbReference>
<dbReference type="InterPro" id="IPR050456">
    <property type="entry name" value="DeoC/FbaB_aldolase"/>
</dbReference>
<gene>
    <name evidence="6" type="ORF">E6K74_12090</name>
</gene>
<evidence type="ECO:0000313" key="7">
    <source>
        <dbReference type="Proteomes" id="UP000319829"/>
    </source>
</evidence>
<evidence type="ECO:0000256" key="4">
    <source>
        <dbReference type="ARBA" id="ARBA00049653"/>
    </source>
</evidence>
<dbReference type="AlphaFoldDB" id="A0A538SMB1"/>
<dbReference type="Pfam" id="PF01791">
    <property type="entry name" value="DeoC"/>
    <property type="match status" value="1"/>
</dbReference>
<protein>
    <recommendedName>
        <fullName evidence="1">fructose-bisphosphate aldolase</fullName>
        <ecNumber evidence="1">4.1.2.13</ecNumber>
    </recommendedName>
</protein>
<dbReference type="InterPro" id="IPR013785">
    <property type="entry name" value="Aldolase_TIM"/>
</dbReference>
<evidence type="ECO:0000256" key="5">
    <source>
        <dbReference type="SAM" id="MobiDB-lite"/>
    </source>
</evidence>
<dbReference type="Proteomes" id="UP000319829">
    <property type="component" value="Unassembled WGS sequence"/>
</dbReference>
<feature type="compositionally biased region" description="Low complexity" evidence="5">
    <location>
        <begin position="8"/>
        <end position="17"/>
    </location>
</feature>
<comment type="similarity">
    <text evidence="4">Belongs to the DeoC/FbaB aldolase family. FbaB subfamily.</text>
</comment>
<accession>A0A538SMB1</accession>